<dbReference type="STRING" id="39966.A0A369JK94"/>
<evidence type="ECO:0000313" key="2">
    <source>
        <dbReference type="EMBL" id="RDB19206.1"/>
    </source>
</evidence>
<organism evidence="2 3">
    <name type="scientific">Hypsizygus marmoreus</name>
    <name type="common">White beech mushroom</name>
    <name type="synonym">Agaricus marmoreus</name>
    <dbReference type="NCBI Taxonomy" id="39966"/>
    <lineage>
        <taxon>Eukaryota</taxon>
        <taxon>Fungi</taxon>
        <taxon>Dikarya</taxon>
        <taxon>Basidiomycota</taxon>
        <taxon>Agaricomycotina</taxon>
        <taxon>Agaricomycetes</taxon>
        <taxon>Agaricomycetidae</taxon>
        <taxon>Agaricales</taxon>
        <taxon>Tricholomatineae</taxon>
        <taxon>Lyophyllaceae</taxon>
        <taxon>Hypsizygus</taxon>
    </lineage>
</organism>
<evidence type="ECO:0000313" key="3">
    <source>
        <dbReference type="Proteomes" id="UP000076154"/>
    </source>
</evidence>
<dbReference type="Proteomes" id="UP000076154">
    <property type="component" value="Unassembled WGS sequence"/>
</dbReference>
<evidence type="ECO:0000256" key="1">
    <source>
        <dbReference type="SAM" id="MobiDB-lite"/>
    </source>
</evidence>
<name>A0A369JK94_HYPMA</name>
<feature type="region of interest" description="Disordered" evidence="1">
    <location>
        <begin position="519"/>
        <end position="541"/>
    </location>
</feature>
<accession>A0A369JK94</accession>
<keyword evidence="3" id="KW-1185">Reference proteome</keyword>
<feature type="region of interest" description="Disordered" evidence="1">
    <location>
        <begin position="1"/>
        <end position="83"/>
    </location>
</feature>
<gene>
    <name evidence="2" type="ORF">Hypma_013430</name>
</gene>
<protein>
    <submittedName>
        <fullName evidence="2">Uncharacterized protein</fullName>
    </submittedName>
</protein>
<feature type="region of interest" description="Disordered" evidence="1">
    <location>
        <begin position="331"/>
        <end position="376"/>
    </location>
</feature>
<proteinExistence type="predicted"/>
<reference evidence="2" key="1">
    <citation type="submission" date="2018-04" db="EMBL/GenBank/DDBJ databases">
        <title>Whole genome sequencing of Hypsizygus marmoreus.</title>
        <authorList>
            <person name="Choi I.-G."/>
            <person name="Min B."/>
            <person name="Kim J.-G."/>
            <person name="Kim S."/>
            <person name="Oh Y.-L."/>
            <person name="Kong W.-S."/>
            <person name="Park H."/>
            <person name="Jeong J."/>
            <person name="Song E.-S."/>
        </authorList>
    </citation>
    <scope>NUCLEOTIDE SEQUENCE [LARGE SCALE GENOMIC DNA]</scope>
    <source>
        <strain evidence="2">51987-8</strain>
    </source>
</reference>
<feature type="compositionally biased region" description="Polar residues" evidence="1">
    <location>
        <begin position="1"/>
        <end position="12"/>
    </location>
</feature>
<comment type="caution">
    <text evidence="2">The sequence shown here is derived from an EMBL/GenBank/DDBJ whole genome shotgun (WGS) entry which is preliminary data.</text>
</comment>
<feature type="compositionally biased region" description="Basic and acidic residues" evidence="1">
    <location>
        <begin position="57"/>
        <end position="80"/>
    </location>
</feature>
<dbReference type="OrthoDB" id="420046at2759"/>
<sequence>MVAIPSGTNDVPSSPDVDDREYIDITDLPTPTSPVDETYRNRRRRHGPENSEEEEKEEAKKSAKAKEEAAKAKDHAESDGRPPVLCISRNKHWRYISSYHGPWLQTPYRAARVVTGAEPRPATLSNNAKGTVADTTTSVTIPRPTRQAIHSRLYRCHHSSRHASQGKLPPPIDPGVFRSVTSIRRLIDEAAEFSVRAASGLSAAELGSMRGGSGLNNSPWAAAQSLGINPLGNNGGGGRNVAMSAMRIHRLRALAVQSLHRHTRPTRLLRVLWQLAESTSTKVLDELIAAQPQRLEYYRTRGIVHCFRDEFPQATKDFTYALKEARAVRKAKTMHRISSQGESRVTKSGKRRKGTASPHTNGQAPPDGTSPMAAENTVEGLDGEPLLLHHRESEGPLGRKDGVKLRAYREVLAAEPFREQVLGLLRKSIRDHEKFLSHFDLLEPPNAYSGNEHHDISTRQSSVLLSESIRPGNHSNPRHPVDGRSPTHVLRHTTAPGRIALQRAHLPAHARGLCQYPSDVRTHSVSGGRTRGVPRVPSPRSMGQAEFIGSAGATCGWVEAWDPAAFAVDAEG</sequence>
<dbReference type="EMBL" id="LUEZ02000080">
    <property type="protein sequence ID" value="RDB19206.1"/>
    <property type="molecule type" value="Genomic_DNA"/>
</dbReference>
<dbReference type="InParanoid" id="A0A369JK94"/>
<dbReference type="AlphaFoldDB" id="A0A369JK94"/>